<evidence type="ECO:0000313" key="3">
    <source>
        <dbReference type="EMBL" id="MEM5537372.1"/>
    </source>
</evidence>
<dbReference type="SUPFAM" id="SSF52833">
    <property type="entry name" value="Thioredoxin-like"/>
    <property type="match status" value="1"/>
</dbReference>
<sequence length="115" mass="13574">MITMYGIPNCDTIKKARKWLDNNQIDYRFHDYRKDGLDKALLTRWASELGWETLLNKRGTTWRQQPEEIKNSINERSAIELMLEHPAMIKRPLIDTGNVRQVGFKDTDYSALFDL</sequence>
<comment type="similarity">
    <text evidence="1 2">Belongs to the ArsC family.</text>
</comment>
<dbReference type="PANTHER" id="PTHR30041:SF8">
    <property type="entry name" value="PROTEIN YFFB"/>
    <property type="match status" value="1"/>
</dbReference>
<proteinExistence type="inferred from homology"/>
<dbReference type="Proteomes" id="UP001449225">
    <property type="component" value="Unassembled WGS sequence"/>
</dbReference>
<organism evidence="3 4">
    <name type="scientific">Neptuniibacter pectenicola</name>
    <dbReference type="NCBI Taxonomy" id="1806669"/>
    <lineage>
        <taxon>Bacteria</taxon>
        <taxon>Pseudomonadati</taxon>
        <taxon>Pseudomonadota</taxon>
        <taxon>Gammaproteobacteria</taxon>
        <taxon>Oceanospirillales</taxon>
        <taxon>Oceanospirillaceae</taxon>
        <taxon>Neptuniibacter</taxon>
    </lineage>
</organism>
<dbReference type="CDD" id="cd03035">
    <property type="entry name" value="ArsC_Yffb"/>
    <property type="match status" value="1"/>
</dbReference>
<accession>A0ABU9TW46</accession>
<evidence type="ECO:0000313" key="4">
    <source>
        <dbReference type="Proteomes" id="UP001449225"/>
    </source>
</evidence>
<reference evidence="3 4" key="1">
    <citation type="submission" date="2024-03" db="EMBL/GenBank/DDBJ databases">
        <title>Community enrichment and isolation of bacterial strains for fucoidan degradation.</title>
        <authorList>
            <person name="Sichert A."/>
        </authorList>
    </citation>
    <scope>NUCLEOTIDE SEQUENCE [LARGE SCALE GENOMIC DNA]</scope>
    <source>
        <strain evidence="3 4">AS76</strain>
    </source>
</reference>
<dbReference type="EMBL" id="JBBMRA010000014">
    <property type="protein sequence ID" value="MEM5537372.1"/>
    <property type="molecule type" value="Genomic_DNA"/>
</dbReference>
<protein>
    <submittedName>
        <fullName evidence="3">ArsC family reductase</fullName>
    </submittedName>
</protein>
<evidence type="ECO:0000256" key="1">
    <source>
        <dbReference type="ARBA" id="ARBA00007198"/>
    </source>
</evidence>
<gene>
    <name evidence="3" type="ORF">WNY58_13335</name>
</gene>
<dbReference type="PROSITE" id="PS51353">
    <property type="entry name" value="ARSC"/>
    <property type="match status" value="1"/>
</dbReference>
<dbReference type="RefSeq" id="WP_067986881.1">
    <property type="nucleotide sequence ID" value="NZ_CAXBCE010000045.1"/>
</dbReference>
<dbReference type="Pfam" id="PF03960">
    <property type="entry name" value="ArsC"/>
    <property type="match status" value="1"/>
</dbReference>
<dbReference type="NCBIfam" id="TIGR01617">
    <property type="entry name" value="arsC_related"/>
    <property type="match status" value="1"/>
</dbReference>
<dbReference type="PANTHER" id="PTHR30041">
    <property type="entry name" value="ARSENATE REDUCTASE"/>
    <property type="match status" value="1"/>
</dbReference>
<dbReference type="InterPro" id="IPR006504">
    <property type="entry name" value="Tscrpt_reg_Spx/MgsR"/>
</dbReference>
<dbReference type="InterPro" id="IPR036249">
    <property type="entry name" value="Thioredoxin-like_sf"/>
</dbReference>
<name>A0ABU9TW46_9GAMM</name>
<comment type="caution">
    <text evidence="3">The sequence shown here is derived from an EMBL/GenBank/DDBJ whole genome shotgun (WGS) entry which is preliminary data.</text>
</comment>
<dbReference type="NCBIfam" id="NF008107">
    <property type="entry name" value="PRK10853.1"/>
    <property type="match status" value="1"/>
</dbReference>
<dbReference type="Gene3D" id="3.40.30.10">
    <property type="entry name" value="Glutaredoxin"/>
    <property type="match status" value="1"/>
</dbReference>
<dbReference type="InterPro" id="IPR006660">
    <property type="entry name" value="Arsenate_reductase-like"/>
</dbReference>
<keyword evidence="4" id="KW-1185">Reference proteome</keyword>
<evidence type="ECO:0000256" key="2">
    <source>
        <dbReference type="PROSITE-ProRule" id="PRU01282"/>
    </source>
</evidence>